<protein>
    <submittedName>
        <fullName evidence="2">Uncharacterized protein</fullName>
    </submittedName>
</protein>
<gene>
    <name evidence="2" type="ORF">D9619_001406</name>
</gene>
<dbReference type="AlphaFoldDB" id="A0A8H5BDI6"/>
<sequence length="279" mass="30504">MSTTWLTSTHIRHPWFDTVMMKRKHRDTVSPEEELPSSPVATSRATISAKPTSPPPAKRRRCSLENGFADLSLHSTPHPTSPLPVTQGPPAVSGPSGPLYYYAESASSASSSSPSPDSYPNVLDVTSEGIMDAEPYMLGLSSAMHNPPTYTVEEPQIPEVTMKTSSWYEPERDRIVVTDIDSFAQSDDEGEDNSSANAHHINPALLSRIRAAATRSTPSSLLPTHPTNSQAVILFKPLPIAGDELQRIQEERARLARESEFAAAQRTKDDEDDAMDIEP</sequence>
<keyword evidence="3" id="KW-1185">Reference proteome</keyword>
<evidence type="ECO:0000313" key="2">
    <source>
        <dbReference type="EMBL" id="KAF5321219.1"/>
    </source>
</evidence>
<feature type="compositionally biased region" description="Polar residues" evidence="1">
    <location>
        <begin position="39"/>
        <end position="51"/>
    </location>
</feature>
<accession>A0A8H5BDI6</accession>
<name>A0A8H5BDI6_9AGAR</name>
<comment type="caution">
    <text evidence="2">The sequence shown here is derived from an EMBL/GenBank/DDBJ whole genome shotgun (WGS) entry which is preliminary data.</text>
</comment>
<feature type="region of interest" description="Disordered" evidence="1">
    <location>
        <begin position="27"/>
        <end position="92"/>
    </location>
</feature>
<organism evidence="2 3">
    <name type="scientific">Psilocybe cf. subviscida</name>
    <dbReference type="NCBI Taxonomy" id="2480587"/>
    <lineage>
        <taxon>Eukaryota</taxon>
        <taxon>Fungi</taxon>
        <taxon>Dikarya</taxon>
        <taxon>Basidiomycota</taxon>
        <taxon>Agaricomycotina</taxon>
        <taxon>Agaricomycetes</taxon>
        <taxon>Agaricomycetidae</taxon>
        <taxon>Agaricales</taxon>
        <taxon>Agaricineae</taxon>
        <taxon>Strophariaceae</taxon>
        <taxon>Psilocybe</taxon>
    </lineage>
</organism>
<feature type="region of interest" description="Disordered" evidence="1">
    <location>
        <begin position="252"/>
        <end position="279"/>
    </location>
</feature>
<proteinExistence type="predicted"/>
<dbReference type="EMBL" id="JAACJJ010000028">
    <property type="protein sequence ID" value="KAF5321219.1"/>
    <property type="molecule type" value="Genomic_DNA"/>
</dbReference>
<dbReference type="Proteomes" id="UP000567179">
    <property type="component" value="Unassembled WGS sequence"/>
</dbReference>
<reference evidence="2 3" key="1">
    <citation type="journal article" date="2020" name="ISME J.">
        <title>Uncovering the hidden diversity of litter-decomposition mechanisms in mushroom-forming fungi.</title>
        <authorList>
            <person name="Floudas D."/>
            <person name="Bentzer J."/>
            <person name="Ahren D."/>
            <person name="Johansson T."/>
            <person name="Persson P."/>
            <person name="Tunlid A."/>
        </authorList>
    </citation>
    <scope>NUCLEOTIDE SEQUENCE [LARGE SCALE GENOMIC DNA]</scope>
    <source>
        <strain evidence="2 3">CBS 101986</strain>
    </source>
</reference>
<evidence type="ECO:0000313" key="3">
    <source>
        <dbReference type="Proteomes" id="UP000567179"/>
    </source>
</evidence>
<feature type="compositionally biased region" description="Acidic residues" evidence="1">
    <location>
        <begin position="270"/>
        <end position="279"/>
    </location>
</feature>
<dbReference type="OrthoDB" id="3364141at2759"/>
<evidence type="ECO:0000256" key="1">
    <source>
        <dbReference type="SAM" id="MobiDB-lite"/>
    </source>
</evidence>